<dbReference type="RefSeq" id="WP_216128033.1">
    <property type="nucleotide sequence ID" value="NZ_CP086240.1"/>
</dbReference>
<name>A0AA47I7Z2_9CLOT</name>
<dbReference type="Pfam" id="PF14275">
    <property type="entry name" value="DUF4362"/>
    <property type="match status" value="1"/>
</dbReference>
<evidence type="ECO:0000313" key="2">
    <source>
        <dbReference type="Proteomes" id="UP001164733"/>
    </source>
</evidence>
<sequence length="180" mass="20767">MKRALTFVLLLFILVFIPIQSSKAYTTTGTLNNKTLTSDIAIKDGDVVMIAYTDSVSSKTHNNMEIYNINRLDNFMKNMDKGKKDNIRIVDYAKDITGTWINKLYELKYDGNKIIYFEYDTYSNPNAFIPSQSSIYNKIIKRDLLDTISYRICGSENEIKNDNCAKLISFYKSSIIDKKE</sequence>
<dbReference type="AlphaFoldDB" id="A0AA47I7Z2"/>
<organism evidence="1 2">
    <name type="scientific">Clostridium estertheticum</name>
    <dbReference type="NCBI Taxonomy" id="238834"/>
    <lineage>
        <taxon>Bacteria</taxon>
        <taxon>Bacillati</taxon>
        <taxon>Bacillota</taxon>
        <taxon>Clostridia</taxon>
        <taxon>Eubacteriales</taxon>
        <taxon>Clostridiaceae</taxon>
        <taxon>Clostridium</taxon>
    </lineage>
</organism>
<geneLocation type="plasmid" evidence="1 2">
    <name>pCF009-a</name>
</geneLocation>
<dbReference type="EMBL" id="CP086240">
    <property type="protein sequence ID" value="WAG63202.1"/>
    <property type="molecule type" value="Genomic_DNA"/>
</dbReference>
<protein>
    <submittedName>
        <fullName evidence="1">DUF4362 domain-containing protein</fullName>
    </submittedName>
</protein>
<keyword evidence="1" id="KW-0614">Plasmid</keyword>
<dbReference type="Proteomes" id="UP001164733">
    <property type="component" value="Plasmid pCF009-a"/>
</dbReference>
<gene>
    <name evidence="1" type="ORF">LL038_24995</name>
</gene>
<evidence type="ECO:0000313" key="1">
    <source>
        <dbReference type="EMBL" id="WAG63202.1"/>
    </source>
</evidence>
<proteinExistence type="predicted"/>
<dbReference type="InterPro" id="IPR025372">
    <property type="entry name" value="DUF4362"/>
</dbReference>
<reference evidence="1" key="1">
    <citation type="submission" date="2021-11" db="EMBL/GenBank/DDBJ databases">
        <title>Clostridia strains as spoilage organisms.</title>
        <authorList>
            <person name="Wambui J."/>
            <person name="Stevens M.J.A."/>
            <person name="Stephan R."/>
        </authorList>
    </citation>
    <scope>NUCLEOTIDE SEQUENCE</scope>
    <source>
        <strain evidence="1">CF009</strain>
        <plasmid evidence="1">pCF009-a</plasmid>
    </source>
</reference>
<accession>A0AA47I7Z2</accession>